<organism evidence="2 3">
    <name type="scientific">Exidia glandulosa HHB12029</name>
    <dbReference type="NCBI Taxonomy" id="1314781"/>
    <lineage>
        <taxon>Eukaryota</taxon>
        <taxon>Fungi</taxon>
        <taxon>Dikarya</taxon>
        <taxon>Basidiomycota</taxon>
        <taxon>Agaricomycotina</taxon>
        <taxon>Agaricomycetes</taxon>
        <taxon>Auriculariales</taxon>
        <taxon>Exidiaceae</taxon>
        <taxon>Exidia</taxon>
    </lineage>
</organism>
<evidence type="ECO:0000313" key="2">
    <source>
        <dbReference type="EMBL" id="KZV86417.1"/>
    </source>
</evidence>
<dbReference type="AlphaFoldDB" id="A0A165E9V2"/>
<dbReference type="OrthoDB" id="1901244at2759"/>
<dbReference type="PANTHER" id="PTHR31360">
    <property type="match status" value="1"/>
</dbReference>
<comment type="similarity">
    <text evidence="1">Belongs to the OBAP family.</text>
</comment>
<accession>A0A165E9V2</accession>
<keyword evidence="3" id="KW-1185">Reference proteome</keyword>
<proteinExistence type="inferred from homology"/>
<evidence type="ECO:0000256" key="1">
    <source>
        <dbReference type="ARBA" id="ARBA00009740"/>
    </source>
</evidence>
<dbReference type="PANTHER" id="PTHR31360:SF0">
    <property type="entry name" value="OIL BODY-ASSOCIATED PROTEIN 1B"/>
    <property type="match status" value="1"/>
</dbReference>
<dbReference type="EMBL" id="KV426156">
    <property type="protein sequence ID" value="KZV86417.1"/>
    <property type="molecule type" value="Genomic_DNA"/>
</dbReference>
<dbReference type="InParanoid" id="A0A165E9V2"/>
<dbReference type="Pfam" id="PF06884">
    <property type="entry name" value="DUF1264"/>
    <property type="match status" value="1"/>
</dbReference>
<dbReference type="Proteomes" id="UP000077266">
    <property type="component" value="Unassembled WGS sequence"/>
</dbReference>
<name>A0A165E9V2_EXIGL</name>
<protein>
    <submittedName>
        <fullName evidence="2">DUF1264-domain-containing protein</fullName>
    </submittedName>
</protein>
<dbReference type="InterPro" id="IPR010686">
    <property type="entry name" value="OBAP-like"/>
</dbReference>
<dbReference type="STRING" id="1314781.A0A165E9V2"/>
<gene>
    <name evidence="2" type="ORF">EXIGLDRAFT_724790</name>
</gene>
<evidence type="ECO:0000313" key="3">
    <source>
        <dbReference type="Proteomes" id="UP000077266"/>
    </source>
</evidence>
<reference evidence="2 3" key="1">
    <citation type="journal article" date="2016" name="Mol. Biol. Evol.">
        <title>Comparative Genomics of Early-Diverging Mushroom-Forming Fungi Provides Insights into the Origins of Lignocellulose Decay Capabilities.</title>
        <authorList>
            <person name="Nagy L.G."/>
            <person name="Riley R."/>
            <person name="Tritt A."/>
            <person name="Adam C."/>
            <person name="Daum C."/>
            <person name="Floudas D."/>
            <person name="Sun H."/>
            <person name="Yadav J.S."/>
            <person name="Pangilinan J."/>
            <person name="Larsson K.H."/>
            <person name="Matsuura K."/>
            <person name="Barry K."/>
            <person name="Labutti K."/>
            <person name="Kuo R."/>
            <person name="Ohm R.A."/>
            <person name="Bhattacharya S.S."/>
            <person name="Shirouzu T."/>
            <person name="Yoshinaga Y."/>
            <person name="Martin F.M."/>
            <person name="Grigoriev I.V."/>
            <person name="Hibbett D.S."/>
        </authorList>
    </citation>
    <scope>NUCLEOTIDE SEQUENCE [LARGE SCALE GENOMIC DNA]</scope>
    <source>
        <strain evidence="2 3">HHB12029</strain>
    </source>
</reference>
<sequence>MSCGDHSQPAYGTPEYHSAGAAVMSFAPIQQIHQHICAFHPYAHDKTRATRAHHFCTHIRPDMHQCVIYDGPGDKARLIGIEYIVTDELFKSLPEDEKKYWHSHKYEVESGLLMLVAKPGVSNETMDTAEQPAMRELRKTYGKTIHTWIFDEYPDLPLGPPQLMMSWTNDSDWETEEFKAAVAARDAELGVSTEGKRTLRAAYLPKDGFEPDAKADYPTHCGKSVMLKPVEVDVKPL</sequence>